<accession>A0ABR7HKG7</accession>
<name>A0ABR7HKG7_9FIRM</name>
<dbReference type="Pfam" id="PF13306">
    <property type="entry name" value="LRR_5"/>
    <property type="match status" value="2"/>
</dbReference>
<proteinExistence type="predicted"/>
<dbReference type="SUPFAM" id="SSF52058">
    <property type="entry name" value="L domain-like"/>
    <property type="match status" value="1"/>
</dbReference>
<gene>
    <name evidence="1" type="ORF">H8R91_05720</name>
</gene>
<dbReference type="RefSeq" id="WP_186935226.1">
    <property type="nucleotide sequence ID" value="NZ_JACOPS010000002.1"/>
</dbReference>
<dbReference type="PANTHER" id="PTHR45661:SF3">
    <property type="entry name" value="IG-LIKE DOMAIN-CONTAINING PROTEIN"/>
    <property type="match status" value="1"/>
</dbReference>
<dbReference type="InterPro" id="IPR053139">
    <property type="entry name" value="Surface_bspA-like"/>
</dbReference>
<comment type="caution">
    <text evidence="1">The sequence shown here is derived from an EMBL/GenBank/DDBJ whole genome shotgun (WGS) entry which is preliminary data.</text>
</comment>
<dbReference type="EMBL" id="JACOPS010000002">
    <property type="protein sequence ID" value="MBC5728024.1"/>
    <property type="molecule type" value="Genomic_DNA"/>
</dbReference>
<dbReference type="InterPro" id="IPR026906">
    <property type="entry name" value="LRR_5"/>
</dbReference>
<dbReference type="Gene3D" id="3.80.10.10">
    <property type="entry name" value="Ribonuclease Inhibitor"/>
    <property type="match status" value="2"/>
</dbReference>
<dbReference type="InterPro" id="IPR032675">
    <property type="entry name" value="LRR_dom_sf"/>
</dbReference>
<sequence>MMKKIKKYKLPIGILCVVLVIFILLQIFSSEHWWFGYTYETDGYTNKSATIVKINYPSEKVVIPSTIFFHKVNALGGYVTGYNLWGAERKGMFEDNDIVKEIVVSEGIEYTFNRCFYHCISLESIQLPSTIKQFSFTNCESLKNVNFNGDVKEIESLSFSGCSSLETLVIPDNIADRGIAYGAFSGCTSLKSINIPDNITEIQRYTFSNCISLKQLVLSKNIESIEWGAFENCTLLEKIIIYDKVEYIADNAFEGCDKLTIYGIKGSYAEQYANEHNIPFEELDATYEPTN</sequence>
<evidence type="ECO:0000313" key="2">
    <source>
        <dbReference type="Proteomes" id="UP000636755"/>
    </source>
</evidence>
<reference evidence="1 2" key="1">
    <citation type="submission" date="2020-08" db="EMBL/GenBank/DDBJ databases">
        <title>Genome public.</title>
        <authorList>
            <person name="Liu C."/>
            <person name="Sun Q."/>
        </authorList>
    </citation>
    <scope>NUCLEOTIDE SEQUENCE [LARGE SCALE GENOMIC DNA]</scope>
    <source>
        <strain evidence="1 2">NSJ-71</strain>
    </source>
</reference>
<evidence type="ECO:0000313" key="1">
    <source>
        <dbReference type="EMBL" id="MBC5728024.1"/>
    </source>
</evidence>
<dbReference type="Proteomes" id="UP000636755">
    <property type="component" value="Unassembled WGS sequence"/>
</dbReference>
<dbReference type="PANTHER" id="PTHR45661">
    <property type="entry name" value="SURFACE ANTIGEN"/>
    <property type="match status" value="1"/>
</dbReference>
<protein>
    <submittedName>
        <fullName evidence="1">Leucine-rich repeat protein</fullName>
    </submittedName>
</protein>
<organism evidence="1 2">
    <name type="scientific">Ruminococcus intestinalis</name>
    <dbReference type="NCBI Taxonomy" id="2763066"/>
    <lineage>
        <taxon>Bacteria</taxon>
        <taxon>Bacillati</taxon>
        <taxon>Bacillota</taxon>
        <taxon>Clostridia</taxon>
        <taxon>Eubacteriales</taxon>
        <taxon>Oscillospiraceae</taxon>
        <taxon>Ruminococcus</taxon>
    </lineage>
</organism>
<keyword evidence="2" id="KW-1185">Reference proteome</keyword>